<keyword evidence="4" id="KW-0804">Transcription</keyword>
<evidence type="ECO:0000256" key="2">
    <source>
        <dbReference type="ARBA" id="ARBA00023015"/>
    </source>
</evidence>
<dbReference type="EMBL" id="JRKL02003021">
    <property type="protein sequence ID" value="KAF3956674.1"/>
    <property type="molecule type" value="Genomic_DNA"/>
</dbReference>
<comment type="subcellular location">
    <subcellularLocation>
        <location evidence="1">Nucleus</location>
    </subcellularLocation>
</comment>
<keyword evidence="9" id="KW-1185">Reference proteome</keyword>
<dbReference type="OrthoDB" id="762064at2759"/>
<organism evidence="8 9">
    <name type="scientific">Castanea mollissima</name>
    <name type="common">Chinese chestnut</name>
    <dbReference type="NCBI Taxonomy" id="60419"/>
    <lineage>
        <taxon>Eukaryota</taxon>
        <taxon>Viridiplantae</taxon>
        <taxon>Streptophyta</taxon>
        <taxon>Embryophyta</taxon>
        <taxon>Tracheophyta</taxon>
        <taxon>Spermatophyta</taxon>
        <taxon>Magnoliopsida</taxon>
        <taxon>eudicotyledons</taxon>
        <taxon>Gunneridae</taxon>
        <taxon>Pentapetalae</taxon>
        <taxon>rosids</taxon>
        <taxon>fabids</taxon>
        <taxon>Fagales</taxon>
        <taxon>Fagaceae</taxon>
        <taxon>Castanea</taxon>
    </lineage>
</organism>
<gene>
    <name evidence="8" type="ORF">CMV_018223</name>
</gene>
<dbReference type="FunFam" id="3.40.1810.10:FF:000024">
    <property type="entry name" value="Agamous-like MADS-box protein AGL80"/>
    <property type="match status" value="1"/>
</dbReference>
<dbReference type="Pfam" id="PF00319">
    <property type="entry name" value="SRF-TF"/>
    <property type="match status" value="1"/>
</dbReference>
<dbReference type="GO" id="GO:0045944">
    <property type="term" value="P:positive regulation of transcription by RNA polymerase II"/>
    <property type="evidence" value="ECO:0007669"/>
    <property type="project" value="InterPro"/>
</dbReference>
<keyword evidence="5" id="KW-0539">Nucleus</keyword>
<dbReference type="InterPro" id="IPR002100">
    <property type="entry name" value="TF_MADSbox"/>
</dbReference>
<sequence length="406" mass="43669">MTRKKVKLMWIVNDSARKASFKKRRVGLLKKVSELTTLCGVNAFVVIYGPDNEEPAAWPSRQVVQQLLTRFQGVPEMERHKKMMNQETYLRERATKTQEQLRKQQRKNKEMEMGHLMHQVDQGKGLAELELCEMTGLAWMLEEKIKENRKRMDYFQQVSGAPGSMPRPPPDTDDIGRAGGSTGADQGRAPTESYMWEPWFVEMISQHEKKAAASNSSVRSDMGLPPNSYIGGPSGASDMVPIPYGNYGGTGGGIEVGLPYGNFIGASSTGGSEMGVLPYGNYGVNSGVNVNDHMELPHGNYGATGGGGNNMGMGFPYHGNMRGGAGGGDMGVGMMPHGGNIGSVGGGSDMGLPGYYGGGSTGPGSDAGLPYDVTKSWQQRSITGPGSDAGLPYDVTKPWQAHFFNP</sequence>
<evidence type="ECO:0000313" key="8">
    <source>
        <dbReference type="EMBL" id="KAF3956674.1"/>
    </source>
</evidence>
<dbReference type="InterPro" id="IPR036879">
    <property type="entry name" value="TF_MADSbox_sf"/>
</dbReference>
<evidence type="ECO:0000256" key="6">
    <source>
        <dbReference type="SAM" id="MobiDB-lite"/>
    </source>
</evidence>
<dbReference type="AlphaFoldDB" id="A0A8J4R1F9"/>
<dbReference type="PANTHER" id="PTHR11945:SF521">
    <property type="entry name" value="AGAMOUS-LIKE 48-RELATED"/>
    <property type="match status" value="1"/>
</dbReference>
<comment type="caution">
    <text evidence="8">The sequence shown here is derived from an EMBL/GenBank/DDBJ whole genome shotgun (WGS) entry which is preliminary data.</text>
</comment>
<dbReference type="GO" id="GO:0000978">
    <property type="term" value="F:RNA polymerase II cis-regulatory region sequence-specific DNA binding"/>
    <property type="evidence" value="ECO:0007669"/>
    <property type="project" value="TreeGrafter"/>
</dbReference>
<evidence type="ECO:0000256" key="4">
    <source>
        <dbReference type="ARBA" id="ARBA00023163"/>
    </source>
</evidence>
<evidence type="ECO:0000256" key="1">
    <source>
        <dbReference type="ARBA" id="ARBA00004123"/>
    </source>
</evidence>
<accession>A0A8J4R1F9</accession>
<dbReference type="Proteomes" id="UP000737018">
    <property type="component" value="Unassembled WGS sequence"/>
</dbReference>
<protein>
    <recommendedName>
        <fullName evidence="7">MADS-box domain-containing protein</fullName>
    </recommendedName>
</protein>
<evidence type="ECO:0000313" key="9">
    <source>
        <dbReference type="Proteomes" id="UP000737018"/>
    </source>
</evidence>
<proteinExistence type="predicted"/>
<name>A0A8J4R1F9_9ROSI</name>
<dbReference type="InterPro" id="IPR033897">
    <property type="entry name" value="SRF-like_MADS-box"/>
</dbReference>
<dbReference type="PRINTS" id="PR00404">
    <property type="entry name" value="MADSDOMAIN"/>
</dbReference>
<dbReference type="GO" id="GO:0046983">
    <property type="term" value="F:protein dimerization activity"/>
    <property type="evidence" value="ECO:0007669"/>
    <property type="project" value="InterPro"/>
</dbReference>
<dbReference type="PANTHER" id="PTHR11945">
    <property type="entry name" value="MADS BOX PROTEIN"/>
    <property type="match status" value="1"/>
</dbReference>
<evidence type="ECO:0000256" key="5">
    <source>
        <dbReference type="ARBA" id="ARBA00023242"/>
    </source>
</evidence>
<feature type="domain" description="MADS-box" evidence="7">
    <location>
        <begin position="1"/>
        <end position="53"/>
    </location>
</feature>
<keyword evidence="2" id="KW-0805">Transcription regulation</keyword>
<dbReference type="CDD" id="cd00266">
    <property type="entry name" value="MADS_SRF_like"/>
    <property type="match status" value="1"/>
</dbReference>
<feature type="region of interest" description="Disordered" evidence="6">
    <location>
        <begin position="158"/>
        <end position="190"/>
    </location>
</feature>
<dbReference type="SMART" id="SM00432">
    <property type="entry name" value="MADS"/>
    <property type="match status" value="1"/>
</dbReference>
<dbReference type="Gene3D" id="3.40.1810.10">
    <property type="entry name" value="Transcription factor, MADS-box"/>
    <property type="match status" value="1"/>
</dbReference>
<dbReference type="PROSITE" id="PS50066">
    <property type="entry name" value="MADS_BOX_2"/>
    <property type="match status" value="1"/>
</dbReference>
<dbReference type="SUPFAM" id="SSF55455">
    <property type="entry name" value="SRF-like"/>
    <property type="match status" value="1"/>
</dbReference>
<dbReference type="GO" id="GO:0000981">
    <property type="term" value="F:DNA-binding transcription factor activity, RNA polymerase II-specific"/>
    <property type="evidence" value="ECO:0007669"/>
    <property type="project" value="InterPro"/>
</dbReference>
<evidence type="ECO:0000259" key="7">
    <source>
        <dbReference type="PROSITE" id="PS50066"/>
    </source>
</evidence>
<keyword evidence="3" id="KW-0238">DNA-binding</keyword>
<dbReference type="GO" id="GO:0005634">
    <property type="term" value="C:nucleus"/>
    <property type="evidence" value="ECO:0007669"/>
    <property type="project" value="UniProtKB-SubCell"/>
</dbReference>
<reference evidence="8" key="1">
    <citation type="submission" date="2020-03" db="EMBL/GenBank/DDBJ databases">
        <title>Castanea mollissima Vanexum genome sequencing.</title>
        <authorList>
            <person name="Staton M."/>
        </authorList>
    </citation>
    <scope>NUCLEOTIDE SEQUENCE</scope>
    <source>
        <tissue evidence="8">Leaf</tissue>
    </source>
</reference>
<evidence type="ECO:0000256" key="3">
    <source>
        <dbReference type="ARBA" id="ARBA00023125"/>
    </source>
</evidence>